<evidence type="ECO:0000256" key="1">
    <source>
        <dbReference type="ARBA" id="ARBA00022741"/>
    </source>
</evidence>
<evidence type="ECO:0000313" key="6">
    <source>
        <dbReference type="EMBL" id="KAF2788776.1"/>
    </source>
</evidence>
<accession>A0A6A6WXF7</accession>
<keyword evidence="2" id="KW-0342">GTP-binding</keyword>
<dbReference type="Pfam" id="PF00350">
    <property type="entry name" value="Dynamin_N"/>
    <property type="match status" value="1"/>
</dbReference>
<organism evidence="6 7">
    <name type="scientific">Melanomma pulvis-pyrius CBS 109.77</name>
    <dbReference type="NCBI Taxonomy" id="1314802"/>
    <lineage>
        <taxon>Eukaryota</taxon>
        <taxon>Fungi</taxon>
        <taxon>Dikarya</taxon>
        <taxon>Ascomycota</taxon>
        <taxon>Pezizomycotina</taxon>
        <taxon>Dothideomycetes</taxon>
        <taxon>Pleosporomycetidae</taxon>
        <taxon>Pleosporales</taxon>
        <taxon>Melanommataceae</taxon>
        <taxon>Melanomma</taxon>
    </lineage>
</organism>
<evidence type="ECO:0000313" key="7">
    <source>
        <dbReference type="Proteomes" id="UP000799757"/>
    </source>
</evidence>
<dbReference type="PRINTS" id="PR00195">
    <property type="entry name" value="DYNAMIN"/>
</dbReference>
<dbReference type="InterPro" id="IPR001401">
    <property type="entry name" value="Dynamin_GTPase"/>
</dbReference>
<dbReference type="SMART" id="SM00053">
    <property type="entry name" value="DYNc"/>
    <property type="match status" value="1"/>
</dbReference>
<proteinExistence type="predicted"/>
<dbReference type="GO" id="GO:0031623">
    <property type="term" value="P:receptor internalization"/>
    <property type="evidence" value="ECO:0007669"/>
    <property type="project" value="TreeGrafter"/>
</dbReference>
<dbReference type="SUPFAM" id="SSF52540">
    <property type="entry name" value="P-loop containing nucleoside triphosphate hydrolases"/>
    <property type="match status" value="1"/>
</dbReference>
<dbReference type="OrthoDB" id="5061070at2759"/>
<dbReference type="PANTHER" id="PTHR11566:SF131">
    <property type="entry name" value="GTPASE, PUTATIVE (AFU_ORTHOLOGUE AFUA_6G07630)-RELATED"/>
    <property type="match status" value="1"/>
</dbReference>
<dbReference type="Gene3D" id="3.40.50.300">
    <property type="entry name" value="P-loop containing nucleotide triphosphate hydrolases"/>
    <property type="match status" value="1"/>
</dbReference>
<dbReference type="GO" id="GO:0005874">
    <property type="term" value="C:microtubule"/>
    <property type="evidence" value="ECO:0007669"/>
    <property type="project" value="TreeGrafter"/>
</dbReference>
<gene>
    <name evidence="6" type="ORF">K505DRAFT_378659</name>
</gene>
<feature type="compositionally biased region" description="Basic residues" evidence="3">
    <location>
        <begin position="1"/>
        <end position="10"/>
    </location>
</feature>
<feature type="compositionally biased region" description="Polar residues" evidence="3">
    <location>
        <begin position="834"/>
        <end position="843"/>
    </location>
</feature>
<dbReference type="CDD" id="cd08771">
    <property type="entry name" value="DLP_1"/>
    <property type="match status" value="1"/>
</dbReference>
<dbReference type="GO" id="GO:0008017">
    <property type="term" value="F:microtubule binding"/>
    <property type="evidence" value="ECO:0007669"/>
    <property type="project" value="TreeGrafter"/>
</dbReference>
<evidence type="ECO:0000259" key="4">
    <source>
        <dbReference type="PROSITE" id="PS51388"/>
    </source>
</evidence>
<dbReference type="EMBL" id="MU002187">
    <property type="protein sequence ID" value="KAF2788776.1"/>
    <property type="molecule type" value="Genomic_DNA"/>
</dbReference>
<dbReference type="InterPro" id="IPR030381">
    <property type="entry name" value="G_DYNAMIN_dom"/>
</dbReference>
<protein>
    <submittedName>
        <fullName evidence="6">P-loop containing nucleoside triphosphate hydrolase protein</fullName>
    </submittedName>
</protein>
<feature type="domain" description="GED" evidence="4">
    <location>
        <begin position="736"/>
        <end position="832"/>
    </location>
</feature>
<dbReference type="InterPro" id="IPR020850">
    <property type="entry name" value="GED_dom"/>
</dbReference>
<feature type="region of interest" description="Disordered" evidence="3">
    <location>
        <begin position="1"/>
        <end position="28"/>
    </location>
</feature>
<dbReference type="GO" id="GO:0005737">
    <property type="term" value="C:cytoplasm"/>
    <property type="evidence" value="ECO:0007669"/>
    <property type="project" value="TreeGrafter"/>
</dbReference>
<dbReference type="InterPro" id="IPR022812">
    <property type="entry name" value="Dynamin"/>
</dbReference>
<dbReference type="PROSITE" id="PS51718">
    <property type="entry name" value="G_DYNAMIN_2"/>
    <property type="match status" value="1"/>
</dbReference>
<reference evidence="6" key="1">
    <citation type="journal article" date="2020" name="Stud. Mycol.">
        <title>101 Dothideomycetes genomes: a test case for predicting lifestyles and emergence of pathogens.</title>
        <authorList>
            <person name="Haridas S."/>
            <person name="Albert R."/>
            <person name="Binder M."/>
            <person name="Bloem J."/>
            <person name="Labutti K."/>
            <person name="Salamov A."/>
            <person name="Andreopoulos B."/>
            <person name="Baker S."/>
            <person name="Barry K."/>
            <person name="Bills G."/>
            <person name="Bluhm B."/>
            <person name="Cannon C."/>
            <person name="Castanera R."/>
            <person name="Culley D."/>
            <person name="Daum C."/>
            <person name="Ezra D."/>
            <person name="Gonzalez J."/>
            <person name="Henrissat B."/>
            <person name="Kuo A."/>
            <person name="Liang C."/>
            <person name="Lipzen A."/>
            <person name="Lutzoni F."/>
            <person name="Magnuson J."/>
            <person name="Mondo S."/>
            <person name="Nolan M."/>
            <person name="Ohm R."/>
            <person name="Pangilinan J."/>
            <person name="Park H.-J."/>
            <person name="Ramirez L."/>
            <person name="Alfaro M."/>
            <person name="Sun H."/>
            <person name="Tritt A."/>
            <person name="Yoshinaga Y."/>
            <person name="Zwiers L.-H."/>
            <person name="Turgeon B."/>
            <person name="Goodwin S."/>
            <person name="Spatafora J."/>
            <person name="Crous P."/>
            <person name="Grigoriev I."/>
        </authorList>
    </citation>
    <scope>NUCLEOTIDE SEQUENCE</scope>
    <source>
        <strain evidence="6">CBS 109.77</strain>
    </source>
</reference>
<dbReference type="Gene3D" id="1.20.120.1240">
    <property type="entry name" value="Dynamin, middle domain"/>
    <property type="match status" value="1"/>
</dbReference>
<evidence type="ECO:0000259" key="5">
    <source>
        <dbReference type="PROSITE" id="PS51718"/>
    </source>
</evidence>
<dbReference type="GO" id="GO:0005886">
    <property type="term" value="C:plasma membrane"/>
    <property type="evidence" value="ECO:0007669"/>
    <property type="project" value="TreeGrafter"/>
</dbReference>
<dbReference type="Pfam" id="PF01031">
    <property type="entry name" value="Dynamin_M"/>
    <property type="match status" value="1"/>
</dbReference>
<keyword evidence="1" id="KW-0547">Nucleotide-binding</keyword>
<dbReference type="PANTHER" id="PTHR11566">
    <property type="entry name" value="DYNAMIN"/>
    <property type="match status" value="1"/>
</dbReference>
<dbReference type="InterPro" id="IPR000375">
    <property type="entry name" value="Dynamin_stalk"/>
</dbReference>
<evidence type="ECO:0000256" key="3">
    <source>
        <dbReference type="SAM" id="MobiDB-lite"/>
    </source>
</evidence>
<sequence length="863" mass="97450">MAGPTRKKAVLRSNAEPGITVPDNTDQSTTEVAQVSQNMVPLSIRADNVFLSTSSTAASDEVDPLGEGVKDLITTMNELEKLGLGNLNIPLAKCVVCGDQSAGKSSVIEAISGIKVPRAGGTCTRCPMFVQMACTTNESGWEAKVFLRKTYYYIPSDRKSWDKSFPQWQEKTPFEEVLFCQTTNKNELGSIIHRGQLAILNPGADQARYVPGADETLDESRQAEFSPNVVCVYITAPRLPNLSFYDLPGVIIARGNKNKEMLKKFIDNLVAKYIQDDYALVLLTSSLEIDWDIASNAADLVSKTNATSRCVGVLTKPDRIDNESRWDDINKALSGEADLLGYGYFVVKQPSQKDIDENISHLEARQAEEFFFDHQRPWAGKLSAYRERFGTRNLQTALSKTLAAMSLRALPTIEEKIEKQLQSINAELDTIPRPPTQGATGIVRDLLKGFTGTVRKEMRSKVGPDNWRNIWDRLRTDLDNELQSLSPRLQVHGDLDQDSFHNEGPEMIDLCSDDEGSIQAPALPATPQKRKREQSSAVSTPSKNALVRATDDSTPTAKKAKIEPSKFAIRYNLDETRARLYEMSSAKLAHQVNPKAIQKLMCQPLQRWKTVLSAFFTRLEQELSRRLQELLHSTFAQWRSSLLFQESERIIQQFMKLHFDVQRTTRAPDNELKGPWINHQRSFDAHLSQTMDKYMEVRRNARTKLYLKMRKEQTGKAAEKKQELKSALDNDPYAQEVQVIAQVRAYYELASTRFYDSICVPIEAELFEELGLNLFEHLRDGLQLTDENEYQRCVQLLADDPVREARRRELENRKLALLSGQECLKKLADKYTDPSHTTRTTAQGPEAESMLYGNGDDEMADEI</sequence>
<dbReference type="GO" id="GO:0003924">
    <property type="term" value="F:GTPase activity"/>
    <property type="evidence" value="ECO:0007669"/>
    <property type="project" value="InterPro"/>
</dbReference>
<dbReference type="InterPro" id="IPR027417">
    <property type="entry name" value="P-loop_NTPase"/>
</dbReference>
<feature type="region of interest" description="Disordered" evidence="3">
    <location>
        <begin position="494"/>
        <end position="559"/>
    </location>
</feature>
<dbReference type="Proteomes" id="UP000799757">
    <property type="component" value="Unassembled WGS sequence"/>
</dbReference>
<keyword evidence="6" id="KW-0378">Hydrolase</keyword>
<evidence type="ECO:0000256" key="2">
    <source>
        <dbReference type="ARBA" id="ARBA00023134"/>
    </source>
</evidence>
<dbReference type="PROSITE" id="PS51388">
    <property type="entry name" value="GED"/>
    <property type="match status" value="1"/>
</dbReference>
<name>A0A6A6WXF7_9PLEO</name>
<dbReference type="GO" id="GO:0005525">
    <property type="term" value="F:GTP binding"/>
    <property type="evidence" value="ECO:0007669"/>
    <property type="project" value="InterPro"/>
</dbReference>
<dbReference type="InterPro" id="IPR045063">
    <property type="entry name" value="Dynamin_N"/>
</dbReference>
<feature type="compositionally biased region" description="Basic and acidic residues" evidence="3">
    <location>
        <begin position="494"/>
        <end position="504"/>
    </location>
</feature>
<feature type="region of interest" description="Disordered" evidence="3">
    <location>
        <begin position="829"/>
        <end position="863"/>
    </location>
</feature>
<keyword evidence="7" id="KW-1185">Reference proteome</keyword>
<feature type="domain" description="Dynamin-type G" evidence="5">
    <location>
        <begin position="88"/>
        <end position="411"/>
    </location>
</feature>
<dbReference type="AlphaFoldDB" id="A0A6A6WXF7"/>